<protein>
    <submittedName>
        <fullName evidence="2">Uncharacterized protein</fullName>
    </submittedName>
</protein>
<sequence length="87" mass="9814">MNATIPPHDLHSEKVQFNKMNFDITIFLTDTARQQPLLSSLCSRTTHTSLSYRFFLSSSSSCFSSYTSCSFPPSHDASFARSKRSII</sequence>
<organism evidence="2 3">
    <name type="scientific">Portunus trituberculatus</name>
    <name type="common">Swimming crab</name>
    <name type="synonym">Neptunus trituberculatus</name>
    <dbReference type="NCBI Taxonomy" id="210409"/>
    <lineage>
        <taxon>Eukaryota</taxon>
        <taxon>Metazoa</taxon>
        <taxon>Ecdysozoa</taxon>
        <taxon>Arthropoda</taxon>
        <taxon>Crustacea</taxon>
        <taxon>Multicrustacea</taxon>
        <taxon>Malacostraca</taxon>
        <taxon>Eumalacostraca</taxon>
        <taxon>Eucarida</taxon>
        <taxon>Decapoda</taxon>
        <taxon>Pleocyemata</taxon>
        <taxon>Brachyura</taxon>
        <taxon>Eubrachyura</taxon>
        <taxon>Portunoidea</taxon>
        <taxon>Portunidae</taxon>
        <taxon>Portuninae</taxon>
        <taxon>Portunus</taxon>
    </lineage>
</organism>
<proteinExistence type="predicted"/>
<dbReference type="Proteomes" id="UP000324222">
    <property type="component" value="Unassembled WGS sequence"/>
</dbReference>
<dbReference type="AlphaFoldDB" id="A0A5B7HXF9"/>
<feature type="region of interest" description="Disordered" evidence="1">
    <location>
        <begin position="68"/>
        <end position="87"/>
    </location>
</feature>
<comment type="caution">
    <text evidence="2">The sequence shown here is derived from an EMBL/GenBank/DDBJ whole genome shotgun (WGS) entry which is preliminary data.</text>
</comment>
<evidence type="ECO:0000256" key="1">
    <source>
        <dbReference type="SAM" id="MobiDB-lite"/>
    </source>
</evidence>
<keyword evidence="3" id="KW-1185">Reference proteome</keyword>
<reference evidence="2 3" key="1">
    <citation type="submission" date="2019-05" db="EMBL/GenBank/DDBJ databases">
        <title>Another draft genome of Portunus trituberculatus and its Hox gene families provides insights of decapod evolution.</title>
        <authorList>
            <person name="Jeong J.-H."/>
            <person name="Song I."/>
            <person name="Kim S."/>
            <person name="Choi T."/>
            <person name="Kim D."/>
            <person name="Ryu S."/>
            <person name="Kim W."/>
        </authorList>
    </citation>
    <scope>NUCLEOTIDE SEQUENCE [LARGE SCALE GENOMIC DNA]</scope>
    <source>
        <tissue evidence="2">Muscle</tissue>
    </source>
</reference>
<accession>A0A5B7HXF9</accession>
<name>A0A5B7HXF9_PORTR</name>
<evidence type="ECO:0000313" key="2">
    <source>
        <dbReference type="EMBL" id="MPC73378.1"/>
    </source>
</evidence>
<gene>
    <name evidence="2" type="ORF">E2C01_067705</name>
</gene>
<dbReference type="EMBL" id="VSRR010036676">
    <property type="protein sequence ID" value="MPC73378.1"/>
    <property type="molecule type" value="Genomic_DNA"/>
</dbReference>
<evidence type="ECO:0000313" key="3">
    <source>
        <dbReference type="Proteomes" id="UP000324222"/>
    </source>
</evidence>